<dbReference type="PANTHER" id="PTHR42354:SF1">
    <property type="entry name" value="C2H2-TYPE DOMAIN-CONTAINING PROTEIN"/>
    <property type="match status" value="1"/>
</dbReference>
<evidence type="ECO:0000256" key="1">
    <source>
        <dbReference type="SAM" id="MobiDB-lite"/>
    </source>
</evidence>
<name>A0A084QPF2_STAC4</name>
<dbReference type="EMBL" id="KL660549">
    <property type="protein sequence ID" value="KFA65837.1"/>
    <property type="molecule type" value="Genomic_DNA"/>
</dbReference>
<dbReference type="PANTHER" id="PTHR42354">
    <property type="entry name" value="C2H2-TYPE DOMAIN-CONTAINING PROTEIN"/>
    <property type="match status" value="1"/>
</dbReference>
<dbReference type="HOGENOM" id="CLU_037977_0_0_1"/>
<evidence type="ECO:0000313" key="2">
    <source>
        <dbReference type="EMBL" id="KFA65837.1"/>
    </source>
</evidence>
<gene>
    <name evidence="2" type="ORF">S40285_10237</name>
</gene>
<evidence type="ECO:0000313" key="3">
    <source>
        <dbReference type="Proteomes" id="UP000028524"/>
    </source>
</evidence>
<dbReference type="OrthoDB" id="5309037at2759"/>
<dbReference type="STRING" id="1283841.A0A084QPF2"/>
<sequence length="346" mass="37921">MEPATVIGLVTALVETYADGFDDYTTWKSKRMAANHYAGRGGRVPYCALATSLAVSGSQIKATYDKALSIVGSDFSTGDAYCRSLLWAQLNVLSHRVANLHRAAVSTSPLVDLADVIRVSEGVRQLSLHALMDLYRRTALGRPIPKTLTLPLPRIPSHHAHRASPAPSARPYVDEGAEVDDAETLAETNDDDDDTETTSMTVYSGPLRFQSEPPSPPPTPKVSDAIFEASGPTLRPNNSVFALFCPEAMNLQVNLQKRLPGVDKCSCGYSWRTRSDDREALVLKEGFKLTERYLAKSHVGSDAYGCVLCTSSGRSERYEGARHLRDHINTCHTKWQLLHDADCRAT</sequence>
<dbReference type="InParanoid" id="A0A084QPF2"/>
<organism evidence="2 3">
    <name type="scientific">Stachybotrys chlorohalonatus (strain IBT 40285)</name>
    <dbReference type="NCBI Taxonomy" id="1283841"/>
    <lineage>
        <taxon>Eukaryota</taxon>
        <taxon>Fungi</taxon>
        <taxon>Dikarya</taxon>
        <taxon>Ascomycota</taxon>
        <taxon>Pezizomycotina</taxon>
        <taxon>Sordariomycetes</taxon>
        <taxon>Hypocreomycetidae</taxon>
        <taxon>Hypocreales</taxon>
        <taxon>Stachybotryaceae</taxon>
        <taxon>Stachybotrys</taxon>
    </lineage>
</organism>
<reference evidence="2 3" key="1">
    <citation type="journal article" date="2014" name="BMC Genomics">
        <title>Comparative genome sequencing reveals chemotype-specific gene clusters in the toxigenic black mold Stachybotrys.</title>
        <authorList>
            <person name="Semeiks J."/>
            <person name="Borek D."/>
            <person name="Otwinowski Z."/>
            <person name="Grishin N.V."/>
        </authorList>
    </citation>
    <scope>NUCLEOTIDE SEQUENCE [LARGE SCALE GENOMIC DNA]</scope>
    <source>
        <strain evidence="2 3">IBT 40285</strain>
    </source>
</reference>
<protein>
    <recommendedName>
        <fullName evidence="4">C2H2-type domain-containing protein</fullName>
    </recommendedName>
</protein>
<evidence type="ECO:0008006" key="4">
    <source>
        <dbReference type="Google" id="ProtNLM"/>
    </source>
</evidence>
<keyword evidence="3" id="KW-1185">Reference proteome</keyword>
<feature type="region of interest" description="Disordered" evidence="1">
    <location>
        <begin position="151"/>
        <end position="175"/>
    </location>
</feature>
<accession>A0A084QPF2</accession>
<dbReference type="AlphaFoldDB" id="A0A084QPF2"/>
<dbReference type="Proteomes" id="UP000028524">
    <property type="component" value="Unassembled WGS sequence"/>
</dbReference>
<proteinExistence type="predicted"/>
<dbReference type="OMA" id="KWQILHD"/>